<organism evidence="1 2">
    <name type="scientific">Musa troglodytarum</name>
    <name type="common">fe'i banana</name>
    <dbReference type="NCBI Taxonomy" id="320322"/>
    <lineage>
        <taxon>Eukaryota</taxon>
        <taxon>Viridiplantae</taxon>
        <taxon>Streptophyta</taxon>
        <taxon>Embryophyta</taxon>
        <taxon>Tracheophyta</taxon>
        <taxon>Spermatophyta</taxon>
        <taxon>Magnoliopsida</taxon>
        <taxon>Liliopsida</taxon>
        <taxon>Zingiberales</taxon>
        <taxon>Musaceae</taxon>
        <taxon>Musa</taxon>
    </lineage>
</organism>
<evidence type="ECO:0000313" key="2">
    <source>
        <dbReference type="Proteomes" id="UP001055439"/>
    </source>
</evidence>
<dbReference type="PANTHER" id="PTHR47926">
    <property type="entry name" value="PENTATRICOPEPTIDE REPEAT-CONTAINING PROTEIN"/>
    <property type="match status" value="1"/>
</dbReference>
<dbReference type="Proteomes" id="UP001055439">
    <property type="component" value="Chromosome 2"/>
</dbReference>
<dbReference type="OrthoDB" id="185373at2759"/>
<dbReference type="InterPro" id="IPR011990">
    <property type="entry name" value="TPR-like_helical_dom_sf"/>
</dbReference>
<dbReference type="InterPro" id="IPR046960">
    <property type="entry name" value="PPR_At4g14850-like_plant"/>
</dbReference>
<reference evidence="1" key="1">
    <citation type="submission" date="2022-05" db="EMBL/GenBank/DDBJ databases">
        <title>The Musa troglodytarum L. genome provides insights into the mechanism of non-climacteric behaviour and enrichment of carotenoids.</title>
        <authorList>
            <person name="Wang J."/>
        </authorList>
    </citation>
    <scope>NUCLEOTIDE SEQUENCE</scope>
    <source>
        <tissue evidence="1">Leaf</tissue>
    </source>
</reference>
<accession>A0A9E7F5D5</accession>
<dbReference type="GO" id="GO:0009451">
    <property type="term" value="P:RNA modification"/>
    <property type="evidence" value="ECO:0007669"/>
    <property type="project" value="InterPro"/>
</dbReference>
<sequence>MPLKPDAVIWRTLVAACRNQGNVNLAAEVLDCMMEMEPEDSGNYVLKSNLHAMIGDWQSVQEVRSSMSCKKVAKTQPAHSYVQPTTMSM</sequence>
<dbReference type="PANTHER" id="PTHR47926:SF412">
    <property type="entry name" value="PENTATRICOPEPTIDE REPEAT-CONTAINING PROTEIN"/>
    <property type="match status" value="1"/>
</dbReference>
<dbReference type="EMBL" id="CP097504">
    <property type="protein sequence ID" value="URD88961.1"/>
    <property type="molecule type" value="Genomic_DNA"/>
</dbReference>
<dbReference type="Gene3D" id="1.25.40.10">
    <property type="entry name" value="Tetratricopeptide repeat domain"/>
    <property type="match status" value="1"/>
</dbReference>
<gene>
    <name evidence="1" type="ORF">MUK42_28107</name>
</gene>
<dbReference type="GO" id="GO:0003723">
    <property type="term" value="F:RNA binding"/>
    <property type="evidence" value="ECO:0007669"/>
    <property type="project" value="InterPro"/>
</dbReference>
<keyword evidence="2" id="KW-1185">Reference proteome</keyword>
<evidence type="ECO:0000313" key="1">
    <source>
        <dbReference type="EMBL" id="URD88961.1"/>
    </source>
</evidence>
<protein>
    <submittedName>
        <fullName evidence="1">PPR repeat</fullName>
    </submittedName>
</protein>
<dbReference type="AlphaFoldDB" id="A0A9E7F5D5"/>
<proteinExistence type="predicted"/>
<name>A0A9E7F5D5_9LILI</name>
<dbReference type="Pfam" id="PF20431">
    <property type="entry name" value="E_motif"/>
    <property type="match status" value="1"/>
</dbReference>
<dbReference type="InterPro" id="IPR046848">
    <property type="entry name" value="E_motif"/>
</dbReference>